<evidence type="ECO:0000313" key="2">
    <source>
        <dbReference type="Proteomes" id="UP000574717"/>
    </source>
</evidence>
<accession>A0A6V8NLF4</accession>
<evidence type="ECO:0000313" key="1">
    <source>
        <dbReference type="EMBL" id="GFP20214.1"/>
    </source>
</evidence>
<proteinExistence type="predicted"/>
<gene>
    <name evidence="1" type="ORF">HKBW3S03_01715</name>
</gene>
<name>A0A6V8NLF4_9ACTN</name>
<dbReference type="Proteomes" id="UP000574717">
    <property type="component" value="Unassembled WGS sequence"/>
</dbReference>
<protein>
    <submittedName>
        <fullName evidence="1">Uncharacterized protein</fullName>
    </submittedName>
</protein>
<feature type="non-terminal residue" evidence="1">
    <location>
        <position position="1"/>
    </location>
</feature>
<dbReference type="EMBL" id="BLRU01000302">
    <property type="protein sequence ID" value="GFP20214.1"/>
    <property type="molecule type" value="Genomic_DNA"/>
</dbReference>
<reference evidence="1 2" key="1">
    <citation type="journal article" date="2020" name="Front. Microbiol.">
        <title>Single-cell genomics of novel Actinobacteria with the Wood-Ljungdahl pathway discovered in a serpentinizing system.</title>
        <authorList>
            <person name="Merino N."/>
            <person name="Kawai M."/>
            <person name="Boyd E.S."/>
            <person name="Colman D.R."/>
            <person name="McGlynn S.E."/>
            <person name="Nealson K.H."/>
            <person name="Kurokawa K."/>
            <person name="Hongoh Y."/>
        </authorList>
    </citation>
    <scope>NUCLEOTIDE SEQUENCE [LARGE SCALE GENOMIC DNA]</scope>
    <source>
        <strain evidence="1 2">S03</strain>
    </source>
</reference>
<organism evidence="1 2">
    <name type="scientific">Candidatus Hakubella thermalkaliphila</name>
    <dbReference type="NCBI Taxonomy" id="2754717"/>
    <lineage>
        <taxon>Bacteria</taxon>
        <taxon>Bacillati</taxon>
        <taxon>Actinomycetota</taxon>
        <taxon>Actinomycetota incertae sedis</taxon>
        <taxon>Candidatus Hakubellales</taxon>
        <taxon>Candidatus Hakubellaceae</taxon>
        <taxon>Candidatus Hakubella</taxon>
    </lineage>
</organism>
<sequence>EALAYHVLDPHSLSFLYLTESSLQHVQG</sequence>
<dbReference type="AlphaFoldDB" id="A0A6V8NLF4"/>
<comment type="caution">
    <text evidence="1">The sequence shown here is derived from an EMBL/GenBank/DDBJ whole genome shotgun (WGS) entry which is preliminary data.</text>
</comment>